<dbReference type="EMBL" id="NCKV01002646">
    <property type="protein sequence ID" value="RWS26567.1"/>
    <property type="molecule type" value="Genomic_DNA"/>
</dbReference>
<evidence type="ECO:0000256" key="8">
    <source>
        <dbReference type="ARBA" id="ARBA00023157"/>
    </source>
</evidence>
<dbReference type="PANTHER" id="PTHR11848:SF263">
    <property type="entry name" value="PROTEIN DECAPENTAPLEGIC"/>
    <property type="match status" value="1"/>
</dbReference>
<evidence type="ECO:0000313" key="12">
    <source>
        <dbReference type="EMBL" id="RWS26567.1"/>
    </source>
</evidence>
<gene>
    <name evidence="12" type="ORF">B4U80_06843</name>
</gene>
<dbReference type="InterPro" id="IPR015615">
    <property type="entry name" value="TGF-beta-rel"/>
</dbReference>
<keyword evidence="4" id="KW-0964">Secreted</keyword>
<dbReference type="STRING" id="299467.A0A443SGB0"/>
<keyword evidence="7 10" id="KW-0339">Growth factor</keyword>
<organism evidence="12 13">
    <name type="scientific">Leptotrombidium deliense</name>
    <dbReference type="NCBI Taxonomy" id="299467"/>
    <lineage>
        <taxon>Eukaryota</taxon>
        <taxon>Metazoa</taxon>
        <taxon>Ecdysozoa</taxon>
        <taxon>Arthropoda</taxon>
        <taxon>Chelicerata</taxon>
        <taxon>Arachnida</taxon>
        <taxon>Acari</taxon>
        <taxon>Acariformes</taxon>
        <taxon>Trombidiformes</taxon>
        <taxon>Prostigmata</taxon>
        <taxon>Anystina</taxon>
        <taxon>Parasitengona</taxon>
        <taxon>Trombiculoidea</taxon>
        <taxon>Trombiculidae</taxon>
        <taxon>Leptotrombidium</taxon>
    </lineage>
</organism>
<evidence type="ECO:0000313" key="13">
    <source>
        <dbReference type="Proteomes" id="UP000288716"/>
    </source>
</evidence>
<accession>A0A443SGB0</accession>
<dbReference type="GO" id="GO:0030154">
    <property type="term" value="P:cell differentiation"/>
    <property type="evidence" value="ECO:0007669"/>
    <property type="project" value="UniProtKB-KW"/>
</dbReference>
<dbReference type="InterPro" id="IPR029034">
    <property type="entry name" value="Cystine-knot_cytokine"/>
</dbReference>
<dbReference type="SUPFAM" id="SSF57501">
    <property type="entry name" value="Cystine-knot cytokines"/>
    <property type="match status" value="1"/>
</dbReference>
<dbReference type="GO" id="GO:0051094">
    <property type="term" value="P:positive regulation of developmental process"/>
    <property type="evidence" value="ECO:0007669"/>
    <property type="project" value="UniProtKB-ARBA"/>
</dbReference>
<sequence>PLADHLNHTNHAIVQTLVNSVNPTAVPKACCVPTELSPISMLYVDEYDKVVLKNYQDMVVEGCGCL</sequence>
<feature type="non-terminal residue" evidence="12">
    <location>
        <position position="1"/>
    </location>
</feature>
<dbReference type="Pfam" id="PF00019">
    <property type="entry name" value="TGF_beta"/>
    <property type="match status" value="1"/>
</dbReference>
<comment type="caution">
    <text evidence="12">The sequence shown here is derived from an EMBL/GenBank/DDBJ whole genome shotgun (WGS) entry which is preliminary data.</text>
</comment>
<evidence type="ECO:0000256" key="9">
    <source>
        <dbReference type="ARBA" id="ARBA00023180"/>
    </source>
</evidence>
<proteinExistence type="inferred from homology"/>
<keyword evidence="9" id="KW-0325">Glycoprotein</keyword>
<dbReference type="PROSITE" id="PS51362">
    <property type="entry name" value="TGF_BETA_2"/>
    <property type="match status" value="1"/>
</dbReference>
<feature type="domain" description="TGF-beta family profile" evidence="11">
    <location>
        <begin position="1"/>
        <end position="66"/>
    </location>
</feature>
<protein>
    <submittedName>
        <fullName evidence="12">Bone morphogenetic protein 4-like protein</fullName>
    </submittedName>
</protein>
<dbReference type="InterPro" id="IPR001839">
    <property type="entry name" value="TGF-b_C"/>
</dbReference>
<comment type="subcellular location">
    <subcellularLocation>
        <location evidence="1">Secreted</location>
    </subcellularLocation>
</comment>
<keyword evidence="5" id="KW-0732">Signal</keyword>
<evidence type="ECO:0000256" key="1">
    <source>
        <dbReference type="ARBA" id="ARBA00004613"/>
    </source>
</evidence>
<evidence type="ECO:0000256" key="6">
    <source>
        <dbReference type="ARBA" id="ARBA00022782"/>
    </source>
</evidence>
<evidence type="ECO:0000256" key="4">
    <source>
        <dbReference type="ARBA" id="ARBA00022525"/>
    </source>
</evidence>
<evidence type="ECO:0000256" key="10">
    <source>
        <dbReference type="RuleBase" id="RU000354"/>
    </source>
</evidence>
<dbReference type="OrthoDB" id="5987191at2759"/>
<dbReference type="GO" id="GO:0008083">
    <property type="term" value="F:growth factor activity"/>
    <property type="evidence" value="ECO:0007669"/>
    <property type="project" value="UniProtKB-KW"/>
</dbReference>
<keyword evidence="6" id="KW-0221">Differentiation</keyword>
<reference evidence="12 13" key="1">
    <citation type="journal article" date="2018" name="Gigascience">
        <title>Genomes of trombidid mites reveal novel predicted allergens and laterally-transferred genes associated with secondary metabolism.</title>
        <authorList>
            <person name="Dong X."/>
            <person name="Chaisiri K."/>
            <person name="Xia D."/>
            <person name="Armstrong S.D."/>
            <person name="Fang Y."/>
            <person name="Donnelly M.J."/>
            <person name="Kadowaki T."/>
            <person name="McGarry J.W."/>
            <person name="Darby A.C."/>
            <person name="Makepeace B.L."/>
        </authorList>
    </citation>
    <scope>NUCLEOTIDE SEQUENCE [LARGE SCALE GENOMIC DNA]</scope>
    <source>
        <strain evidence="12">UoL-UT</strain>
    </source>
</reference>
<dbReference type="GO" id="GO:0005615">
    <property type="term" value="C:extracellular space"/>
    <property type="evidence" value="ECO:0007669"/>
    <property type="project" value="TreeGrafter"/>
</dbReference>
<dbReference type="AlphaFoldDB" id="A0A443SGB0"/>
<evidence type="ECO:0000259" key="11">
    <source>
        <dbReference type="PROSITE" id="PS51362"/>
    </source>
</evidence>
<name>A0A443SGB0_9ACAR</name>
<dbReference type="PANTHER" id="PTHR11848">
    <property type="entry name" value="TGF-BETA FAMILY"/>
    <property type="match status" value="1"/>
</dbReference>
<evidence type="ECO:0000256" key="5">
    <source>
        <dbReference type="ARBA" id="ARBA00022729"/>
    </source>
</evidence>
<dbReference type="FunFam" id="2.10.90.10:FF:000103">
    <property type="entry name" value="Bone morphogenetic protein 16"/>
    <property type="match status" value="1"/>
</dbReference>
<dbReference type="VEuPathDB" id="VectorBase:LDEU005473"/>
<dbReference type="GO" id="GO:0005125">
    <property type="term" value="F:cytokine activity"/>
    <property type="evidence" value="ECO:0007669"/>
    <property type="project" value="TreeGrafter"/>
</dbReference>
<keyword evidence="8" id="KW-1015">Disulfide bond</keyword>
<dbReference type="GO" id="GO:0051240">
    <property type="term" value="P:positive regulation of multicellular organismal process"/>
    <property type="evidence" value="ECO:0007669"/>
    <property type="project" value="UniProtKB-ARBA"/>
</dbReference>
<dbReference type="Proteomes" id="UP000288716">
    <property type="component" value="Unassembled WGS sequence"/>
</dbReference>
<dbReference type="SMART" id="SM00204">
    <property type="entry name" value="TGFB"/>
    <property type="match status" value="1"/>
</dbReference>
<dbReference type="Gene3D" id="2.10.90.10">
    <property type="entry name" value="Cystine-knot cytokines"/>
    <property type="match status" value="1"/>
</dbReference>
<evidence type="ECO:0000256" key="7">
    <source>
        <dbReference type="ARBA" id="ARBA00023030"/>
    </source>
</evidence>
<comment type="similarity">
    <text evidence="2 10">Belongs to the TGF-beta family.</text>
</comment>
<keyword evidence="3" id="KW-0217">Developmental protein</keyword>
<evidence type="ECO:0000256" key="3">
    <source>
        <dbReference type="ARBA" id="ARBA00022473"/>
    </source>
</evidence>
<evidence type="ECO:0000256" key="2">
    <source>
        <dbReference type="ARBA" id="ARBA00006656"/>
    </source>
</evidence>
<keyword evidence="13" id="KW-1185">Reference proteome</keyword>